<dbReference type="InterPro" id="IPR014811">
    <property type="entry name" value="ArgoL1"/>
</dbReference>
<dbReference type="PANTHER" id="PTHR22891">
    <property type="entry name" value="EUKARYOTIC TRANSLATION INITIATION FACTOR 2C"/>
    <property type="match status" value="1"/>
</dbReference>
<protein>
    <submittedName>
        <fullName evidence="5">Uncharacterized protein</fullName>
    </submittedName>
</protein>
<evidence type="ECO:0000259" key="3">
    <source>
        <dbReference type="PROSITE" id="PS50821"/>
    </source>
</evidence>
<feature type="region of interest" description="Disordered" evidence="2">
    <location>
        <begin position="135"/>
        <end position="154"/>
    </location>
</feature>
<dbReference type="SMART" id="SM00949">
    <property type="entry name" value="PAZ"/>
    <property type="match status" value="1"/>
</dbReference>
<evidence type="ECO:0000313" key="6">
    <source>
        <dbReference type="Proteomes" id="UP001309876"/>
    </source>
</evidence>
<evidence type="ECO:0000256" key="2">
    <source>
        <dbReference type="SAM" id="MobiDB-lite"/>
    </source>
</evidence>
<dbReference type="PROSITE" id="PS50822">
    <property type="entry name" value="PIWI"/>
    <property type="match status" value="1"/>
</dbReference>
<keyword evidence="6" id="KW-1185">Reference proteome</keyword>
<feature type="domain" description="PAZ" evidence="3">
    <location>
        <begin position="331"/>
        <end position="446"/>
    </location>
</feature>
<dbReference type="InterPro" id="IPR045246">
    <property type="entry name" value="Piwi_ago-like"/>
</dbReference>
<dbReference type="Pfam" id="PF02170">
    <property type="entry name" value="PAZ"/>
    <property type="match status" value="1"/>
</dbReference>
<dbReference type="EMBL" id="JAVRRJ010000006">
    <property type="protein sequence ID" value="KAK5083584.1"/>
    <property type="molecule type" value="Genomic_DNA"/>
</dbReference>
<feature type="domain" description="Piwi" evidence="4">
    <location>
        <begin position="625"/>
        <end position="955"/>
    </location>
</feature>
<dbReference type="AlphaFoldDB" id="A0AAN7YEP6"/>
<dbReference type="PROSITE" id="PS50821">
    <property type="entry name" value="PAZ"/>
    <property type="match status" value="1"/>
</dbReference>
<feature type="region of interest" description="Disordered" evidence="2">
    <location>
        <begin position="1"/>
        <end position="68"/>
    </location>
</feature>
<dbReference type="GO" id="GO:0003723">
    <property type="term" value="F:RNA binding"/>
    <property type="evidence" value="ECO:0007669"/>
    <property type="project" value="InterPro"/>
</dbReference>
<dbReference type="Gene3D" id="3.40.50.2300">
    <property type="match status" value="1"/>
</dbReference>
<proteinExistence type="inferred from homology"/>
<dbReference type="Pfam" id="PF16486">
    <property type="entry name" value="ArgoN"/>
    <property type="match status" value="1"/>
</dbReference>
<dbReference type="Proteomes" id="UP001309876">
    <property type="component" value="Unassembled WGS sequence"/>
</dbReference>
<dbReference type="InterPro" id="IPR012337">
    <property type="entry name" value="RNaseH-like_sf"/>
</dbReference>
<dbReference type="SUPFAM" id="SSF101690">
    <property type="entry name" value="PAZ domain"/>
    <property type="match status" value="1"/>
</dbReference>
<name>A0AAN7YEP6_9EURO</name>
<comment type="similarity">
    <text evidence="1">Belongs to the argonaute family.</text>
</comment>
<dbReference type="InterPro" id="IPR036397">
    <property type="entry name" value="RNaseH_sf"/>
</dbReference>
<dbReference type="Gene3D" id="2.170.260.10">
    <property type="entry name" value="paz domain"/>
    <property type="match status" value="1"/>
</dbReference>
<dbReference type="Pfam" id="PF08699">
    <property type="entry name" value="ArgoL1"/>
    <property type="match status" value="1"/>
</dbReference>
<reference evidence="5 6" key="1">
    <citation type="submission" date="2023-08" db="EMBL/GenBank/DDBJ databases">
        <title>Black Yeasts Isolated from many extreme environments.</title>
        <authorList>
            <person name="Coleine C."/>
            <person name="Stajich J.E."/>
            <person name="Selbmann L."/>
        </authorList>
    </citation>
    <scope>NUCLEOTIDE SEQUENCE [LARGE SCALE GENOMIC DNA]</scope>
    <source>
        <strain evidence="5 6">CCFEE 5910</strain>
    </source>
</reference>
<organism evidence="5 6">
    <name type="scientific">Lithohypha guttulata</name>
    <dbReference type="NCBI Taxonomy" id="1690604"/>
    <lineage>
        <taxon>Eukaryota</taxon>
        <taxon>Fungi</taxon>
        <taxon>Dikarya</taxon>
        <taxon>Ascomycota</taxon>
        <taxon>Pezizomycotina</taxon>
        <taxon>Eurotiomycetes</taxon>
        <taxon>Chaetothyriomycetidae</taxon>
        <taxon>Chaetothyriales</taxon>
        <taxon>Trichomeriaceae</taxon>
        <taxon>Lithohypha</taxon>
    </lineage>
</organism>
<dbReference type="Gene3D" id="3.30.420.10">
    <property type="entry name" value="Ribonuclease H-like superfamily/Ribonuclease H"/>
    <property type="match status" value="1"/>
</dbReference>
<dbReference type="SMART" id="SM01163">
    <property type="entry name" value="DUF1785"/>
    <property type="match status" value="1"/>
</dbReference>
<evidence type="ECO:0000313" key="5">
    <source>
        <dbReference type="EMBL" id="KAK5083584.1"/>
    </source>
</evidence>
<dbReference type="InterPro" id="IPR003100">
    <property type="entry name" value="PAZ_dom"/>
</dbReference>
<dbReference type="InterPro" id="IPR036085">
    <property type="entry name" value="PAZ_dom_sf"/>
</dbReference>
<accession>A0AAN7YEP6</accession>
<gene>
    <name evidence="5" type="ORF">LTR05_006087</name>
</gene>
<comment type="caution">
    <text evidence="5">The sequence shown here is derived from an EMBL/GenBank/DDBJ whole genome shotgun (WGS) entry which is preliminary data.</text>
</comment>
<feature type="compositionally biased region" description="Gly residues" evidence="2">
    <location>
        <begin position="8"/>
        <end position="45"/>
    </location>
</feature>
<dbReference type="Pfam" id="PF16488">
    <property type="entry name" value="ArgoL2"/>
    <property type="match status" value="1"/>
</dbReference>
<dbReference type="InterPro" id="IPR032472">
    <property type="entry name" value="ArgoL2"/>
</dbReference>
<sequence length="988" mass="108973">MADRGRWSGRGGRGGPGRGGPGRGGPGRGGPGRGGPGRGGPGRGGYSQPASASASTFKQNGQVHQPSQHIAQLEEQSMAGDLQTSLQKMSLTEKTLIPARPGYGTKGRPVKLWTNYFELLPTEDAPFNRYAIHFKEEPKPGATKDKNAEDQGPKGRKLERLVHLLLEQLPKVPLATDHSSTMLSTRPLGFTSKEFLVVYHSEGGSGPDSKSPKFRAKVEFTGTLTFGALLAYLQSTDMTVDRPGIKDEIIQATNIVLGHSMKAKSDILIKKTKGPRNKYFPTGKSSNLVEHWMLSSGLEAFRGFFMSVRAATGRILLNVQVQHIIAWEAQPLLDLMRKFRSEKMRWEEANRMIAGLYVHVSHLKNRLKRIEGLATPLDGRGTKDPPQVPQWGATATEVKFCKDNQYISVADYFQKQHKIAVHGPVVNVGNRKNPIYMPSEVCTIKLNQDYRNKLSPDATAEMIKHAVRRAPVNAQTIVSNGIGLLKHNSEAMLNTFGVKIDPSMIVVSARVLPAVNPEYRGGNRANPSDGSWNMRNVTFARGANQSALRWSYVWIKVNGYGGRFSRISEVATCVNKFHSMLGKCGIAVPKAVVGTELDLQDAQDPVPQIGAFFAAQAKLLPKTKLLLVVLPNTSSVIYNAVKRAGDIEFGIHTVNVIADGRKFAKAIQDDNPQYFANVALKFNLKLGGQNQELRPADLGFISEGKTMLVGLDVTHPAPGSTSSAPSVSSIVASVDNRLSQWPADVKLQKGYTEMIEGLQEMFKSRLRLWQSRNSQLPEEILIYRDGVGESMYSLVMTKEYPLIRAACQEVYPAPKTKAGIPSITIVICGKRHHTRFYPTDEDSADARTGSPRPGTVVDRGITETRVWDFYLQAHSALQGTAKPCHYVVVHDEIFRRRAFKKARDGRSPGQHAQDDLEALTHAMCYMFGRATKAVSLCPPAYYADLVCDRARRWLSRVFDDKATSASEGEARSEEVQVHKDLKDTMFYI</sequence>
<evidence type="ECO:0000259" key="4">
    <source>
        <dbReference type="PROSITE" id="PS50822"/>
    </source>
</evidence>
<dbReference type="CDD" id="cd02846">
    <property type="entry name" value="PAZ_argonaute_like"/>
    <property type="match status" value="1"/>
</dbReference>
<feature type="compositionally biased region" description="Polar residues" evidence="2">
    <location>
        <begin position="48"/>
        <end position="68"/>
    </location>
</feature>
<dbReference type="CDD" id="cd04657">
    <property type="entry name" value="Piwi_ago-like"/>
    <property type="match status" value="1"/>
</dbReference>
<evidence type="ECO:0000256" key="1">
    <source>
        <dbReference type="RuleBase" id="RU361178"/>
    </source>
</evidence>
<dbReference type="InterPro" id="IPR032474">
    <property type="entry name" value="Argonaute_N"/>
</dbReference>
<dbReference type="InterPro" id="IPR003165">
    <property type="entry name" value="Piwi"/>
</dbReference>
<dbReference type="SMART" id="SM00950">
    <property type="entry name" value="Piwi"/>
    <property type="match status" value="1"/>
</dbReference>
<dbReference type="Pfam" id="PF02171">
    <property type="entry name" value="Piwi"/>
    <property type="match status" value="1"/>
</dbReference>
<dbReference type="SUPFAM" id="SSF53098">
    <property type="entry name" value="Ribonuclease H-like"/>
    <property type="match status" value="1"/>
</dbReference>